<evidence type="ECO:0000259" key="6">
    <source>
        <dbReference type="Pfam" id="PF02362"/>
    </source>
</evidence>
<keyword evidence="5" id="KW-0539">Nucleus</keyword>
<sequence>MVLMCYGYDSKQRDAEMHLPRIDSRQGVRVYMEDKDTKETWCFKFRYRITNNSKVHSLEGTRHFLQVHGLKEGDYIVIYKDDDRNRYVIVASKERNEVLNGECSVPNNGDLGMGLMTSSYSPSACNYVYLNQLSDFCVVDEMEEVATPRTPYPYGNATWTATIVSFDLPPLQTFNLFDFPIDNMSWT</sequence>
<dbReference type="RefSeq" id="XP_021845863.1">
    <property type="nucleotide sequence ID" value="XM_021990171.2"/>
</dbReference>
<dbReference type="KEGG" id="soe:110785687"/>
<dbReference type="GO" id="GO:0005634">
    <property type="term" value="C:nucleus"/>
    <property type="evidence" value="ECO:0007669"/>
    <property type="project" value="UniProtKB-SubCell"/>
</dbReference>
<protein>
    <recommendedName>
        <fullName evidence="6">TF-B3 domain-containing protein</fullName>
    </recommendedName>
</protein>
<evidence type="ECO:0000256" key="4">
    <source>
        <dbReference type="ARBA" id="ARBA00023163"/>
    </source>
</evidence>
<gene>
    <name evidence="8" type="primary">LOC110785687</name>
</gene>
<dbReference type="PANTHER" id="PTHR31140:SF73">
    <property type="entry name" value="B3 DOMAIN-CONTAINING TRANSCRIPTION FACTOR FUS3"/>
    <property type="match status" value="1"/>
</dbReference>
<dbReference type="InterPro" id="IPR003340">
    <property type="entry name" value="B3_DNA-bd"/>
</dbReference>
<reference evidence="8" key="2">
    <citation type="submission" date="2025-08" db="UniProtKB">
        <authorList>
            <consortium name="RefSeq"/>
        </authorList>
    </citation>
    <scope>IDENTIFICATION</scope>
    <source>
        <tissue evidence="8">Leaf</tissue>
    </source>
</reference>
<dbReference type="GO" id="GO:0003677">
    <property type="term" value="F:DNA binding"/>
    <property type="evidence" value="ECO:0007669"/>
    <property type="project" value="UniProtKB-KW"/>
</dbReference>
<dbReference type="InterPro" id="IPR015300">
    <property type="entry name" value="DNA-bd_pseudobarrel_sf"/>
</dbReference>
<evidence type="ECO:0000256" key="1">
    <source>
        <dbReference type="ARBA" id="ARBA00004123"/>
    </source>
</evidence>
<proteinExistence type="predicted"/>
<dbReference type="Gene3D" id="2.40.330.10">
    <property type="entry name" value="DNA-binding pseudobarrel domain"/>
    <property type="match status" value="1"/>
</dbReference>
<keyword evidence="7" id="KW-1185">Reference proteome</keyword>
<name>A0A9R0IAW8_SPIOL</name>
<dbReference type="Proteomes" id="UP000813463">
    <property type="component" value="Chromosome 1"/>
</dbReference>
<accession>A0A9R0IAW8</accession>
<comment type="subcellular location">
    <subcellularLocation>
        <location evidence="1">Nucleus</location>
    </subcellularLocation>
</comment>
<keyword evidence="4" id="KW-0804">Transcription</keyword>
<keyword evidence="3" id="KW-0238">DNA-binding</keyword>
<dbReference type="PANTHER" id="PTHR31140">
    <property type="entry name" value="B3 DOMAIN-CONTAINING TRANSCRIPTION FACTOR ABI3"/>
    <property type="match status" value="1"/>
</dbReference>
<reference evidence="7" key="1">
    <citation type="journal article" date="2021" name="Nat. Commun.">
        <title>Genomic analyses provide insights into spinach domestication and the genetic basis of agronomic traits.</title>
        <authorList>
            <person name="Cai X."/>
            <person name="Sun X."/>
            <person name="Xu C."/>
            <person name="Sun H."/>
            <person name="Wang X."/>
            <person name="Ge C."/>
            <person name="Zhang Z."/>
            <person name="Wang Q."/>
            <person name="Fei Z."/>
            <person name="Jiao C."/>
            <person name="Wang Q."/>
        </authorList>
    </citation>
    <scope>NUCLEOTIDE SEQUENCE [LARGE SCALE GENOMIC DNA]</scope>
    <source>
        <strain evidence="7">cv. Varoflay</strain>
    </source>
</reference>
<organism evidence="7 8">
    <name type="scientific">Spinacia oleracea</name>
    <name type="common">Spinach</name>
    <dbReference type="NCBI Taxonomy" id="3562"/>
    <lineage>
        <taxon>Eukaryota</taxon>
        <taxon>Viridiplantae</taxon>
        <taxon>Streptophyta</taxon>
        <taxon>Embryophyta</taxon>
        <taxon>Tracheophyta</taxon>
        <taxon>Spermatophyta</taxon>
        <taxon>Magnoliopsida</taxon>
        <taxon>eudicotyledons</taxon>
        <taxon>Gunneridae</taxon>
        <taxon>Pentapetalae</taxon>
        <taxon>Caryophyllales</taxon>
        <taxon>Chenopodiaceae</taxon>
        <taxon>Chenopodioideae</taxon>
        <taxon>Anserineae</taxon>
        <taxon>Spinacia</taxon>
    </lineage>
</organism>
<evidence type="ECO:0000256" key="5">
    <source>
        <dbReference type="ARBA" id="ARBA00023242"/>
    </source>
</evidence>
<keyword evidence="2" id="KW-0805">Transcription regulation</keyword>
<dbReference type="SUPFAM" id="SSF101936">
    <property type="entry name" value="DNA-binding pseudobarrel domain"/>
    <property type="match status" value="1"/>
</dbReference>
<feature type="domain" description="TF-B3" evidence="6">
    <location>
        <begin position="21"/>
        <end position="88"/>
    </location>
</feature>
<dbReference type="OrthoDB" id="757982at2759"/>
<evidence type="ECO:0000256" key="3">
    <source>
        <dbReference type="ARBA" id="ARBA00023125"/>
    </source>
</evidence>
<dbReference type="AlphaFoldDB" id="A0A9R0IAW8"/>
<evidence type="ECO:0000256" key="2">
    <source>
        <dbReference type="ARBA" id="ARBA00023015"/>
    </source>
</evidence>
<evidence type="ECO:0000313" key="7">
    <source>
        <dbReference type="Proteomes" id="UP000813463"/>
    </source>
</evidence>
<dbReference type="CDD" id="cd10017">
    <property type="entry name" value="B3_DNA"/>
    <property type="match status" value="1"/>
</dbReference>
<dbReference type="Pfam" id="PF02362">
    <property type="entry name" value="B3"/>
    <property type="match status" value="1"/>
</dbReference>
<dbReference type="GO" id="GO:0003700">
    <property type="term" value="F:DNA-binding transcription factor activity"/>
    <property type="evidence" value="ECO:0007669"/>
    <property type="project" value="InterPro"/>
</dbReference>
<dbReference type="InterPro" id="IPR044800">
    <property type="entry name" value="LEC2-like"/>
</dbReference>
<dbReference type="GeneID" id="110785687"/>
<evidence type="ECO:0000313" key="8">
    <source>
        <dbReference type="RefSeq" id="XP_021845863.1"/>
    </source>
</evidence>